<keyword evidence="3 9" id="KW-0812">Transmembrane</keyword>
<name>W2RXQ2_CYPE1</name>
<dbReference type="InterPro" id="IPR003439">
    <property type="entry name" value="ABC_transporter-like_ATP-bd"/>
</dbReference>
<evidence type="ECO:0000256" key="7">
    <source>
        <dbReference type="ARBA" id="ARBA00023136"/>
    </source>
</evidence>
<keyword evidence="5" id="KW-0067">ATP-binding</keyword>
<feature type="transmembrane region" description="Helical" evidence="9">
    <location>
        <begin position="1144"/>
        <end position="1168"/>
    </location>
</feature>
<dbReference type="GO" id="GO:0005524">
    <property type="term" value="F:ATP binding"/>
    <property type="evidence" value="ECO:0007669"/>
    <property type="project" value="UniProtKB-KW"/>
</dbReference>
<feature type="domain" description="ABC transporter" evidence="10">
    <location>
        <begin position="701"/>
        <end position="947"/>
    </location>
</feature>
<dbReference type="OrthoDB" id="66620at2759"/>
<feature type="transmembrane region" description="Helical" evidence="9">
    <location>
        <begin position="513"/>
        <end position="537"/>
    </location>
</feature>
<evidence type="ECO:0000256" key="1">
    <source>
        <dbReference type="ARBA" id="ARBA00004141"/>
    </source>
</evidence>
<evidence type="ECO:0000256" key="3">
    <source>
        <dbReference type="ARBA" id="ARBA00022692"/>
    </source>
</evidence>
<keyword evidence="7 9" id="KW-0472">Membrane</keyword>
<proteinExistence type="predicted"/>
<feature type="domain" description="ABC transporter" evidence="10">
    <location>
        <begin position="46"/>
        <end position="311"/>
    </location>
</feature>
<dbReference type="PANTHER" id="PTHR48041">
    <property type="entry name" value="ABC TRANSPORTER G FAMILY MEMBER 28"/>
    <property type="match status" value="1"/>
</dbReference>
<dbReference type="HOGENOM" id="CLU_000604_57_4_1"/>
<dbReference type="EMBL" id="KB822719">
    <property type="protein sequence ID" value="ETN41227.1"/>
    <property type="molecule type" value="Genomic_DNA"/>
</dbReference>
<evidence type="ECO:0000259" key="10">
    <source>
        <dbReference type="PROSITE" id="PS50893"/>
    </source>
</evidence>
<dbReference type="InterPro" id="IPR017871">
    <property type="entry name" value="ABC_transporter-like_CS"/>
</dbReference>
<feature type="transmembrane region" description="Helical" evidence="9">
    <location>
        <begin position="488"/>
        <end position="507"/>
    </location>
</feature>
<keyword evidence="6 9" id="KW-1133">Transmembrane helix</keyword>
<dbReference type="PANTHER" id="PTHR48041:SF119">
    <property type="entry name" value="ROA1P"/>
    <property type="match status" value="1"/>
</dbReference>
<keyword evidence="12" id="KW-1185">Reference proteome</keyword>
<comment type="subcellular location">
    <subcellularLocation>
        <location evidence="1">Membrane</location>
        <topology evidence="1">Multi-pass membrane protein</topology>
    </subcellularLocation>
</comment>
<dbReference type="FunCoup" id="W2RXQ2">
    <property type="interactions" value="50"/>
</dbReference>
<keyword evidence="4" id="KW-0547">Nucleotide-binding</keyword>
<dbReference type="InParanoid" id="W2RXQ2"/>
<evidence type="ECO:0000256" key="9">
    <source>
        <dbReference type="SAM" id="Phobius"/>
    </source>
</evidence>
<dbReference type="Gene3D" id="3.40.50.300">
    <property type="entry name" value="P-loop containing nucleotide triphosphate hydrolases"/>
    <property type="match status" value="2"/>
</dbReference>
<reference evidence="11 12" key="1">
    <citation type="submission" date="2013-03" db="EMBL/GenBank/DDBJ databases">
        <title>The Genome Sequence of Phialophora europaea CBS 101466.</title>
        <authorList>
            <consortium name="The Broad Institute Genomics Platform"/>
            <person name="Cuomo C."/>
            <person name="de Hoog S."/>
            <person name="Gorbushina A."/>
            <person name="Walker B."/>
            <person name="Young S.K."/>
            <person name="Zeng Q."/>
            <person name="Gargeya S."/>
            <person name="Fitzgerald M."/>
            <person name="Haas B."/>
            <person name="Abouelleil A."/>
            <person name="Allen A.W."/>
            <person name="Alvarado L."/>
            <person name="Arachchi H.M."/>
            <person name="Berlin A.M."/>
            <person name="Chapman S.B."/>
            <person name="Gainer-Dewar J."/>
            <person name="Goldberg J."/>
            <person name="Griggs A."/>
            <person name="Gujja S."/>
            <person name="Hansen M."/>
            <person name="Howarth C."/>
            <person name="Imamovic A."/>
            <person name="Ireland A."/>
            <person name="Larimer J."/>
            <person name="McCowan C."/>
            <person name="Murphy C."/>
            <person name="Pearson M."/>
            <person name="Poon T.W."/>
            <person name="Priest M."/>
            <person name="Roberts A."/>
            <person name="Saif S."/>
            <person name="Shea T."/>
            <person name="Sisk P."/>
            <person name="Sykes S."/>
            <person name="Wortman J."/>
            <person name="Nusbaum C."/>
            <person name="Birren B."/>
        </authorList>
    </citation>
    <scope>NUCLEOTIDE SEQUENCE [LARGE SCALE GENOMIC DNA]</scope>
    <source>
        <strain evidence="11 12">CBS 101466</strain>
    </source>
</reference>
<feature type="region of interest" description="Disordered" evidence="8">
    <location>
        <begin position="1"/>
        <end position="24"/>
    </location>
</feature>
<feature type="transmembrane region" description="Helical" evidence="9">
    <location>
        <begin position="1066"/>
        <end position="1086"/>
    </location>
</feature>
<protein>
    <recommendedName>
        <fullName evidence="10">ABC transporter domain-containing protein</fullName>
    </recommendedName>
</protein>
<gene>
    <name evidence="11" type="ORF">HMPREF1541_03162</name>
</gene>
<feature type="compositionally biased region" description="Basic and acidic residues" evidence="8">
    <location>
        <begin position="1"/>
        <end position="10"/>
    </location>
</feature>
<feature type="transmembrane region" description="Helical" evidence="9">
    <location>
        <begin position="1033"/>
        <end position="1054"/>
    </location>
</feature>
<dbReference type="InterPro" id="IPR050352">
    <property type="entry name" value="ABCG_transporters"/>
</dbReference>
<evidence type="ECO:0000256" key="6">
    <source>
        <dbReference type="ARBA" id="ARBA00022989"/>
    </source>
</evidence>
<keyword evidence="2" id="KW-0813">Transport</keyword>
<dbReference type="GO" id="GO:0016020">
    <property type="term" value="C:membrane"/>
    <property type="evidence" value="ECO:0007669"/>
    <property type="project" value="UniProtKB-SubCell"/>
</dbReference>
<feature type="transmembrane region" description="Helical" evidence="9">
    <location>
        <begin position="402"/>
        <end position="423"/>
    </location>
</feature>
<evidence type="ECO:0000256" key="5">
    <source>
        <dbReference type="ARBA" id="ARBA00022840"/>
    </source>
</evidence>
<dbReference type="STRING" id="1220924.W2RXQ2"/>
<evidence type="ECO:0000313" key="12">
    <source>
        <dbReference type="Proteomes" id="UP000030752"/>
    </source>
</evidence>
<dbReference type="SUPFAM" id="SSF52540">
    <property type="entry name" value="P-loop containing nucleoside triphosphate hydrolases"/>
    <property type="match status" value="2"/>
</dbReference>
<dbReference type="GO" id="GO:0140359">
    <property type="term" value="F:ABC-type transporter activity"/>
    <property type="evidence" value="ECO:0007669"/>
    <property type="project" value="InterPro"/>
</dbReference>
<organism evidence="11 12">
    <name type="scientific">Cyphellophora europaea (strain CBS 101466)</name>
    <name type="common">Phialophora europaea</name>
    <dbReference type="NCBI Taxonomy" id="1220924"/>
    <lineage>
        <taxon>Eukaryota</taxon>
        <taxon>Fungi</taxon>
        <taxon>Dikarya</taxon>
        <taxon>Ascomycota</taxon>
        <taxon>Pezizomycotina</taxon>
        <taxon>Eurotiomycetes</taxon>
        <taxon>Chaetothyriomycetidae</taxon>
        <taxon>Chaetothyriales</taxon>
        <taxon>Cyphellophoraceae</taxon>
        <taxon>Cyphellophora</taxon>
    </lineage>
</organism>
<sequence length="1290" mass="142121">MDEKSAEREILQSGTNGLNGRMSSEVTRAVKGNDFEADDERPLVDIKIRDLLVKVQPPRQPFWRAKVSKDVEAQKAPKVILDNVSLDLPGASLTAIMGSSGSGKTSLLNAASKRVKGKVLKQTGNIACQKNAAALATSNTSLDAGVSYVMQQDALQASLTVRETLQYAADLRLAPKMSRAERRAKVEDVIVDLGLADCADTKIGNNAQRGCSGGEKRRTSIGIQLLADQPVLFADEPTTGLDSTSAMGVVRCLKRLADKGQTVVMTVHQPRSEIWGIIDNIVLLARGAVVYSGPRTSCVQYFERQGHQLPSFVNPFDFIIDVASIDVRSEEAERGSTARVAALHDAWRDTSAKTLQPLSEHTGSLTPFDANAESTGKAIIYWSQRMYVHTHRNWVTTVRDRLGLLAAIVEAVGMGVASGWIYYGLGSDLTGIRSRQGAFFACVSLQPYLIMLFETYRLTIDITVFDRELAEGVTSAFTFITSRRLARLLLEDVPVPFIFSTIFYFMAGFRTDAAQYFTFFGLTLLLHLLSVMVAMFCVAANRHFMIASIIANAMFTIQSFGSGFVVNTRNLAVWLRWLKWITYSYYGYAAFSANEFAGHFYDCPFPGGEEDPQCAEYTGDYILKALNLPNDWLAVPTAALIGFLALMFVVDGLILHFMTHDIKPVRVNVEDSSLGEVGAIEYTPNAVRPITVDLDAFELSVTSKHLFQKEVTKTILHPTTTTFQAGVLNVIMGPSGSGKSSLLNAIANRLRTSTTTNYARNGRVLLNRALPSSEVLKSVICYVPQDDVGLLPALTVRETLRYAARLRLPAWMPHGEKIRRAEDVLLKLGLKDCADTLVGNEMMKGISGGEKRRVTIALQILTEPRILLLDEPTSGLDAFTAASIIAVLKGLASEGRTVIFTIHQPRSDLYKQFGTMLLLAKGGHVVYSGQASDMVSYFHDLGYKCPENANPADFTLDLVSTNWDERSSVSNEKLKTLVDKWTTLQEQHVAPDREIENPAALGSLARKKTPFRIAFPILVVRAFTNVRRQPNILWGRISQFTAFGVIMACFYSPIPNDYYSVQTRAGFANQFGSIFFMGMLNSIATYPPERDIFYHEDDDGIYPLEAFFFQFTAFETPMEITGCLLFSILAVFPTGLHRTAELVFLSAYCGFAVASCGESIGIMFFSLFSHLGLAINLSTLVMALSVPLGGVLAVNVTGFLQWINHVNPVKWQVNAMASEQLRGVTFTCEESQRLSNGACPIETGEQVLALYKLDQFSTGEAAGYLAIIVVAIRVLAYAVLKLRRTNFRRK</sequence>
<feature type="transmembrane region" description="Helical" evidence="9">
    <location>
        <begin position="1107"/>
        <end position="1132"/>
    </location>
</feature>
<dbReference type="InterPro" id="IPR003593">
    <property type="entry name" value="AAA+_ATPase"/>
</dbReference>
<dbReference type="Pfam" id="PF00005">
    <property type="entry name" value="ABC_tran"/>
    <property type="match status" value="2"/>
</dbReference>
<feature type="transmembrane region" description="Helical" evidence="9">
    <location>
        <begin position="633"/>
        <end position="657"/>
    </location>
</feature>
<evidence type="ECO:0000256" key="2">
    <source>
        <dbReference type="ARBA" id="ARBA00022448"/>
    </source>
</evidence>
<dbReference type="Proteomes" id="UP000030752">
    <property type="component" value="Unassembled WGS sequence"/>
</dbReference>
<evidence type="ECO:0000313" key="11">
    <source>
        <dbReference type="EMBL" id="ETN41227.1"/>
    </source>
</evidence>
<feature type="transmembrane region" description="Helical" evidence="9">
    <location>
        <begin position="544"/>
        <end position="566"/>
    </location>
</feature>
<evidence type="ECO:0000256" key="4">
    <source>
        <dbReference type="ARBA" id="ARBA00022741"/>
    </source>
</evidence>
<dbReference type="VEuPathDB" id="FungiDB:HMPREF1541_03162"/>
<feature type="transmembrane region" description="Helical" evidence="9">
    <location>
        <begin position="1261"/>
        <end position="1280"/>
    </location>
</feature>
<dbReference type="PROSITE" id="PS00211">
    <property type="entry name" value="ABC_TRANSPORTER_1"/>
    <property type="match status" value="1"/>
</dbReference>
<dbReference type="InterPro" id="IPR043926">
    <property type="entry name" value="ABCG_dom"/>
</dbReference>
<dbReference type="SMART" id="SM00382">
    <property type="entry name" value="AAA"/>
    <property type="match status" value="2"/>
</dbReference>
<dbReference type="Pfam" id="PF19055">
    <property type="entry name" value="ABC2_membrane_7"/>
    <property type="match status" value="2"/>
</dbReference>
<feature type="compositionally biased region" description="Polar residues" evidence="8">
    <location>
        <begin position="12"/>
        <end position="24"/>
    </location>
</feature>
<dbReference type="InterPro" id="IPR027417">
    <property type="entry name" value="P-loop_NTPase"/>
</dbReference>
<dbReference type="GeneID" id="19970501"/>
<feature type="transmembrane region" description="Helical" evidence="9">
    <location>
        <begin position="1180"/>
        <end position="1203"/>
    </location>
</feature>
<dbReference type="PROSITE" id="PS50893">
    <property type="entry name" value="ABC_TRANSPORTER_2"/>
    <property type="match status" value="2"/>
</dbReference>
<dbReference type="Pfam" id="PF01061">
    <property type="entry name" value="ABC2_membrane"/>
    <property type="match status" value="2"/>
</dbReference>
<dbReference type="InterPro" id="IPR013525">
    <property type="entry name" value="ABC2_TM"/>
</dbReference>
<dbReference type="eggNOG" id="KOG0065">
    <property type="taxonomic scope" value="Eukaryota"/>
</dbReference>
<dbReference type="GO" id="GO:0016887">
    <property type="term" value="F:ATP hydrolysis activity"/>
    <property type="evidence" value="ECO:0007669"/>
    <property type="project" value="InterPro"/>
</dbReference>
<accession>W2RXQ2</accession>
<evidence type="ECO:0000256" key="8">
    <source>
        <dbReference type="SAM" id="MobiDB-lite"/>
    </source>
</evidence>
<dbReference type="RefSeq" id="XP_008715736.1">
    <property type="nucleotide sequence ID" value="XM_008717514.1"/>
</dbReference>